<comment type="similarity">
    <text evidence="4">Belongs to the FliW family.</text>
</comment>
<dbReference type="InterPro" id="IPR003775">
    <property type="entry name" value="Flagellar_assembly_factor_FliW"/>
</dbReference>
<dbReference type="GO" id="GO:0005737">
    <property type="term" value="C:cytoplasm"/>
    <property type="evidence" value="ECO:0007669"/>
    <property type="project" value="UniProtKB-SubCell"/>
</dbReference>
<comment type="subcellular location">
    <subcellularLocation>
        <location evidence="4">Cytoplasm</location>
    </subcellularLocation>
</comment>
<dbReference type="GO" id="GO:0044780">
    <property type="term" value="P:bacterial-type flagellum assembly"/>
    <property type="evidence" value="ECO:0007669"/>
    <property type="project" value="UniProtKB-UniRule"/>
</dbReference>
<dbReference type="GO" id="GO:0006417">
    <property type="term" value="P:regulation of translation"/>
    <property type="evidence" value="ECO:0007669"/>
    <property type="project" value="UniProtKB-KW"/>
</dbReference>
<dbReference type="Gene3D" id="2.30.290.10">
    <property type="entry name" value="BH3618-like"/>
    <property type="match status" value="1"/>
</dbReference>
<dbReference type="Pfam" id="PF02623">
    <property type="entry name" value="FliW"/>
    <property type="match status" value="1"/>
</dbReference>
<proteinExistence type="inferred from homology"/>
<evidence type="ECO:0000256" key="1">
    <source>
        <dbReference type="ARBA" id="ARBA00022490"/>
    </source>
</evidence>
<evidence type="ECO:0000256" key="3">
    <source>
        <dbReference type="ARBA" id="ARBA00022845"/>
    </source>
</evidence>
<evidence type="ECO:0000256" key="4">
    <source>
        <dbReference type="HAMAP-Rule" id="MF_01185"/>
    </source>
</evidence>
<evidence type="ECO:0000313" key="5">
    <source>
        <dbReference type="EMBL" id="GEN47165.1"/>
    </source>
</evidence>
<dbReference type="AlphaFoldDB" id="A0A511W7U6"/>
<dbReference type="RefSeq" id="WP_146818610.1">
    <property type="nucleotide sequence ID" value="NZ_BJYA01000026.1"/>
</dbReference>
<keyword evidence="6" id="KW-1185">Reference proteome</keyword>
<dbReference type="InterPro" id="IPR024046">
    <property type="entry name" value="Flagellar_assmbl_FliW_dom_sf"/>
</dbReference>
<gene>
    <name evidence="4 5" type="primary">fliW</name>
    <name evidence="5" type="ORF">AHA02nite_29410</name>
</gene>
<evidence type="ECO:0000313" key="6">
    <source>
        <dbReference type="Proteomes" id="UP000321440"/>
    </source>
</evidence>
<keyword evidence="2 4" id="KW-1005">Bacterial flagellum biogenesis</keyword>
<protein>
    <recommendedName>
        <fullName evidence="4">Flagellar assembly factor FliW</fullName>
    </recommendedName>
</protein>
<keyword evidence="5" id="KW-0282">Flagellum</keyword>
<comment type="function">
    <text evidence="4">Acts as an anti-CsrA protein, binds CsrA and prevents it from repressing translation of its target genes, one of which is flagellin. Binds to flagellin and participates in the assembly of the flagellum.</text>
</comment>
<keyword evidence="3 4" id="KW-0810">Translation regulation</keyword>
<dbReference type="HAMAP" id="MF_01185">
    <property type="entry name" value="FliW"/>
    <property type="match status" value="1"/>
</dbReference>
<sequence>MKIETLYFETVEVDEKDIIHFENGLPGFQSETQFVLLDLEGNPAFKVLQSVQTESLSFVVTNPFLIQPDYEFKLDDSTVEQLNIKKPEDISVWSIVTLKEPFEKSTHNLQAPVVINNESKKAKQISLNHPSYHTKHSIKGGEHQHVSSD</sequence>
<dbReference type="OrthoDB" id="9801235at2"/>
<keyword evidence="1 4" id="KW-0963">Cytoplasm</keyword>
<dbReference type="PANTHER" id="PTHR39190">
    <property type="entry name" value="FLAGELLAR ASSEMBLY FACTOR FLIW"/>
    <property type="match status" value="1"/>
</dbReference>
<dbReference type="PANTHER" id="PTHR39190:SF1">
    <property type="entry name" value="FLAGELLAR ASSEMBLY FACTOR FLIW"/>
    <property type="match status" value="1"/>
</dbReference>
<evidence type="ECO:0000256" key="2">
    <source>
        <dbReference type="ARBA" id="ARBA00022795"/>
    </source>
</evidence>
<organism evidence="5 6">
    <name type="scientific">Alkalibacillus haloalkaliphilus</name>
    <dbReference type="NCBI Taxonomy" id="94136"/>
    <lineage>
        <taxon>Bacteria</taxon>
        <taxon>Bacillati</taxon>
        <taxon>Bacillota</taxon>
        <taxon>Bacilli</taxon>
        <taxon>Bacillales</taxon>
        <taxon>Bacillaceae</taxon>
        <taxon>Alkalibacillus</taxon>
    </lineage>
</organism>
<reference evidence="5 6" key="1">
    <citation type="submission" date="2019-07" db="EMBL/GenBank/DDBJ databases">
        <title>Whole genome shotgun sequence of Alkalibacillus haloalkaliphilus NBRC 103110.</title>
        <authorList>
            <person name="Hosoyama A."/>
            <person name="Uohara A."/>
            <person name="Ohji S."/>
            <person name="Ichikawa N."/>
        </authorList>
    </citation>
    <scope>NUCLEOTIDE SEQUENCE [LARGE SCALE GENOMIC DNA]</scope>
    <source>
        <strain evidence="5 6">NBRC 103110</strain>
    </source>
</reference>
<dbReference type="Proteomes" id="UP000321440">
    <property type="component" value="Unassembled WGS sequence"/>
</dbReference>
<keyword evidence="5" id="KW-0969">Cilium</keyword>
<accession>A0A511W7U6</accession>
<dbReference type="SUPFAM" id="SSF141457">
    <property type="entry name" value="BH3618-like"/>
    <property type="match status" value="1"/>
</dbReference>
<dbReference type="NCBIfam" id="NF009793">
    <property type="entry name" value="PRK13285.1-1"/>
    <property type="match status" value="1"/>
</dbReference>
<comment type="caution">
    <text evidence="5">The sequence shown here is derived from an EMBL/GenBank/DDBJ whole genome shotgun (WGS) entry which is preliminary data.</text>
</comment>
<dbReference type="EMBL" id="BJYA01000026">
    <property type="protein sequence ID" value="GEN47165.1"/>
    <property type="molecule type" value="Genomic_DNA"/>
</dbReference>
<keyword evidence="5" id="KW-0966">Cell projection</keyword>
<keyword evidence="4" id="KW-0143">Chaperone</keyword>
<name>A0A511W7U6_9BACI</name>
<comment type="subunit">
    <text evidence="4">Interacts with translational regulator CsrA and flagellin(s).</text>
</comment>